<name>A0ABV8AWX5_9BACI</name>
<dbReference type="InterPro" id="IPR036249">
    <property type="entry name" value="Thioredoxin-like_sf"/>
</dbReference>
<evidence type="ECO:0000313" key="2">
    <source>
        <dbReference type="Proteomes" id="UP001595752"/>
    </source>
</evidence>
<organism evidence="1 2">
    <name type="scientific">Bacillus songklensis</name>
    <dbReference type="NCBI Taxonomy" id="1069116"/>
    <lineage>
        <taxon>Bacteria</taxon>
        <taxon>Bacillati</taxon>
        <taxon>Bacillota</taxon>
        <taxon>Bacilli</taxon>
        <taxon>Bacillales</taxon>
        <taxon>Bacillaceae</taxon>
        <taxon>Bacillus</taxon>
    </lineage>
</organism>
<dbReference type="RefSeq" id="WP_377911391.1">
    <property type="nucleotide sequence ID" value="NZ_JBHRZT010000007.1"/>
</dbReference>
<evidence type="ECO:0000313" key="1">
    <source>
        <dbReference type="EMBL" id="MFC3882169.1"/>
    </source>
</evidence>
<reference evidence="2" key="1">
    <citation type="journal article" date="2019" name="Int. J. Syst. Evol. Microbiol.">
        <title>The Global Catalogue of Microorganisms (GCM) 10K type strain sequencing project: providing services to taxonomists for standard genome sequencing and annotation.</title>
        <authorList>
            <consortium name="The Broad Institute Genomics Platform"/>
            <consortium name="The Broad Institute Genome Sequencing Center for Infectious Disease"/>
            <person name="Wu L."/>
            <person name="Ma J."/>
        </authorList>
    </citation>
    <scope>NUCLEOTIDE SEQUENCE [LARGE SCALE GENOMIC DNA]</scope>
    <source>
        <strain evidence="2">CCUG 61889</strain>
    </source>
</reference>
<dbReference type="CDD" id="cd02980">
    <property type="entry name" value="TRX_Fd_family"/>
    <property type="match status" value="1"/>
</dbReference>
<comment type="caution">
    <text evidence="1">The sequence shown here is derived from an EMBL/GenBank/DDBJ whole genome shotgun (WGS) entry which is preliminary data.</text>
</comment>
<dbReference type="SUPFAM" id="SSF52833">
    <property type="entry name" value="Thioredoxin-like"/>
    <property type="match status" value="1"/>
</dbReference>
<proteinExistence type="predicted"/>
<dbReference type="Proteomes" id="UP001595752">
    <property type="component" value="Unassembled WGS sequence"/>
</dbReference>
<gene>
    <name evidence="1" type="ORF">ACFOU2_00970</name>
</gene>
<dbReference type="Pfam" id="PF01257">
    <property type="entry name" value="2Fe-2S_thioredx"/>
    <property type="match status" value="1"/>
</dbReference>
<keyword evidence="2" id="KW-1185">Reference proteome</keyword>
<dbReference type="EMBL" id="JBHRZT010000007">
    <property type="protein sequence ID" value="MFC3882169.1"/>
    <property type="molecule type" value="Genomic_DNA"/>
</dbReference>
<dbReference type="Gene3D" id="3.40.30.10">
    <property type="entry name" value="Glutaredoxin"/>
    <property type="match status" value="1"/>
</dbReference>
<accession>A0ABV8AWX5</accession>
<protein>
    <submittedName>
        <fullName evidence="1">Ferredoxin</fullName>
    </submittedName>
</protein>
<sequence>MRKISRNFSKHILLCNGKSCIRNGADEVTKAIRDEIHRQQASRDIHTTKTLCNGRCEEGPIIIVYPDDGWYGEMTGEEGRNMIK</sequence>